<dbReference type="PANTHER" id="PTHR36435:SF1">
    <property type="entry name" value="CAAX AMINO TERMINAL PROTEASE FAMILY PROTEIN"/>
    <property type="match status" value="1"/>
</dbReference>
<dbReference type="Proteomes" id="UP000028549">
    <property type="component" value="Unassembled WGS sequence"/>
</dbReference>
<feature type="transmembrane region" description="Helical" evidence="1">
    <location>
        <begin position="170"/>
        <end position="190"/>
    </location>
</feature>
<evidence type="ECO:0000313" key="4">
    <source>
        <dbReference type="Proteomes" id="UP000028549"/>
    </source>
</evidence>
<dbReference type="InterPro" id="IPR052710">
    <property type="entry name" value="CAAX_protease"/>
</dbReference>
<dbReference type="EMBL" id="JNVC02000001">
    <property type="protein sequence ID" value="KEZ53701.1"/>
    <property type="molecule type" value="Genomic_DNA"/>
</dbReference>
<dbReference type="InterPro" id="IPR003675">
    <property type="entry name" value="Rce1/LyrA-like_dom"/>
</dbReference>
<feature type="transmembrane region" description="Helical" evidence="1">
    <location>
        <begin position="138"/>
        <end position="158"/>
    </location>
</feature>
<dbReference type="GO" id="GO:0004175">
    <property type="term" value="F:endopeptidase activity"/>
    <property type="evidence" value="ECO:0007669"/>
    <property type="project" value="UniProtKB-ARBA"/>
</dbReference>
<accession>A0A084H289</accession>
<sequence length="235" mass="26035">MENGKIADWKRNDPWNGMTFLFLMLLEFGLVMILVKGHLQPLYDQWLGNSLYAGTLTGATIALILLTGVYFLALRPNNETWVAVGIRSFRKKDWGIIILCVLFLLAAGAAVMAAVSFFGVSYENSKTESLTREINPSAILLALVSAAVISPVYEEIFYRGFLCRWIRTRFGVGAGILISSLIFTAAHYPVTNAMPVNFLDGIVFAWAYEKTHSIWPGVIIHGAVNAISILLLIFL</sequence>
<dbReference type="OrthoDB" id="9782250at2"/>
<gene>
    <name evidence="3" type="ORF">GS18_0201635</name>
</gene>
<evidence type="ECO:0000259" key="2">
    <source>
        <dbReference type="Pfam" id="PF02517"/>
    </source>
</evidence>
<protein>
    <submittedName>
        <fullName evidence="3">CAAX protease</fullName>
    </submittedName>
</protein>
<evidence type="ECO:0000256" key="1">
    <source>
        <dbReference type="SAM" id="Phobius"/>
    </source>
</evidence>
<evidence type="ECO:0000313" key="3">
    <source>
        <dbReference type="EMBL" id="KEZ53701.1"/>
    </source>
</evidence>
<keyword evidence="4" id="KW-1185">Reference proteome</keyword>
<dbReference type="STRING" id="246786.GS18_0201635"/>
<dbReference type="Pfam" id="PF02517">
    <property type="entry name" value="Rce1-like"/>
    <property type="match status" value="1"/>
</dbReference>
<dbReference type="GO" id="GO:0080120">
    <property type="term" value="P:CAAX-box protein maturation"/>
    <property type="evidence" value="ECO:0007669"/>
    <property type="project" value="UniProtKB-ARBA"/>
</dbReference>
<organism evidence="3 4">
    <name type="scientific">Metabacillus indicus</name>
    <name type="common">Bacillus indicus</name>
    <dbReference type="NCBI Taxonomy" id="246786"/>
    <lineage>
        <taxon>Bacteria</taxon>
        <taxon>Bacillati</taxon>
        <taxon>Bacillota</taxon>
        <taxon>Bacilli</taxon>
        <taxon>Bacillales</taxon>
        <taxon>Bacillaceae</taxon>
        <taxon>Metabacillus</taxon>
    </lineage>
</organism>
<dbReference type="PANTHER" id="PTHR36435">
    <property type="entry name" value="SLR1288 PROTEIN"/>
    <property type="match status" value="1"/>
</dbReference>
<keyword evidence="1" id="KW-1133">Transmembrane helix</keyword>
<dbReference type="AlphaFoldDB" id="A0A084H289"/>
<feature type="transmembrane region" description="Helical" evidence="1">
    <location>
        <begin position="214"/>
        <end position="234"/>
    </location>
</feature>
<feature type="transmembrane region" description="Helical" evidence="1">
    <location>
        <begin position="51"/>
        <end position="73"/>
    </location>
</feature>
<feature type="domain" description="CAAX prenyl protease 2/Lysostaphin resistance protein A-like" evidence="2">
    <location>
        <begin position="138"/>
        <end position="227"/>
    </location>
</feature>
<name>A0A084H289_METID</name>
<dbReference type="RefSeq" id="WP_029565308.1">
    <property type="nucleotide sequence ID" value="NZ_JNVC02000001.1"/>
</dbReference>
<feature type="transmembrane region" description="Helical" evidence="1">
    <location>
        <begin position="20"/>
        <end position="39"/>
    </location>
</feature>
<keyword evidence="1" id="KW-0812">Transmembrane</keyword>
<feature type="transmembrane region" description="Helical" evidence="1">
    <location>
        <begin position="94"/>
        <end position="118"/>
    </location>
</feature>
<dbReference type="GO" id="GO:0006508">
    <property type="term" value="P:proteolysis"/>
    <property type="evidence" value="ECO:0007669"/>
    <property type="project" value="UniProtKB-KW"/>
</dbReference>
<proteinExistence type="predicted"/>
<reference evidence="3 4" key="1">
    <citation type="journal article" date="2005" name="Int. J. Syst. Evol. Microbiol.">
        <title>Bacillus cibi sp. nov., isolated from jeotgal, a traditional Korean fermented seafood.</title>
        <authorList>
            <person name="Yoon J.H."/>
            <person name="Lee C.H."/>
            <person name="Oh T.K."/>
        </authorList>
    </citation>
    <scope>NUCLEOTIDE SEQUENCE [LARGE SCALE GENOMIC DNA]</scope>
    <source>
        <strain evidence="3 4">DSM 16189</strain>
    </source>
</reference>
<keyword evidence="3" id="KW-0645">Protease</keyword>
<keyword evidence="3" id="KW-0378">Hydrolase</keyword>
<keyword evidence="1" id="KW-0472">Membrane</keyword>
<comment type="caution">
    <text evidence="3">The sequence shown here is derived from an EMBL/GenBank/DDBJ whole genome shotgun (WGS) entry which is preliminary data.</text>
</comment>